<accession>A0A1V3ND73</accession>
<keyword evidence="2" id="KW-1185">Reference proteome</keyword>
<dbReference type="Proteomes" id="UP000189462">
    <property type="component" value="Unassembled WGS sequence"/>
</dbReference>
<comment type="caution">
    <text evidence="1">The sequence shown here is derived from an EMBL/GenBank/DDBJ whole genome shotgun (WGS) entry which is preliminary data.</text>
</comment>
<protein>
    <submittedName>
        <fullName evidence="1">Uncharacterized protein</fullName>
    </submittedName>
</protein>
<dbReference type="EMBL" id="MVBK01000090">
    <property type="protein sequence ID" value="OOG22812.1"/>
    <property type="molecule type" value="Genomic_DNA"/>
</dbReference>
<name>A0A1V3ND73_9GAMM</name>
<evidence type="ECO:0000313" key="1">
    <source>
        <dbReference type="EMBL" id="OOG22812.1"/>
    </source>
</evidence>
<evidence type="ECO:0000313" key="2">
    <source>
        <dbReference type="Proteomes" id="UP000189462"/>
    </source>
</evidence>
<organism evidence="1 2">
    <name type="scientific">Thioalkalivibrio denitrificans</name>
    <dbReference type="NCBI Taxonomy" id="108003"/>
    <lineage>
        <taxon>Bacteria</taxon>
        <taxon>Pseudomonadati</taxon>
        <taxon>Pseudomonadota</taxon>
        <taxon>Gammaproteobacteria</taxon>
        <taxon>Chromatiales</taxon>
        <taxon>Ectothiorhodospiraceae</taxon>
        <taxon>Thioalkalivibrio</taxon>
    </lineage>
</organism>
<gene>
    <name evidence="1" type="ORF">B1C78_13720</name>
</gene>
<reference evidence="1 2" key="1">
    <citation type="submission" date="2017-02" db="EMBL/GenBank/DDBJ databases">
        <title>Genomic diversity within the haloalkaliphilic genus Thioalkalivibrio.</title>
        <authorList>
            <person name="Ahn A.-C."/>
            <person name="Meier-Kolthoff J."/>
            <person name="Overmars L."/>
            <person name="Richter M."/>
            <person name="Woyke T."/>
            <person name="Sorokin D.Y."/>
            <person name="Muyzer G."/>
        </authorList>
    </citation>
    <scope>NUCLEOTIDE SEQUENCE [LARGE SCALE GENOMIC DNA]</scope>
    <source>
        <strain evidence="1 2">ALJD</strain>
    </source>
</reference>
<dbReference type="STRING" id="108003.B1C78_13720"/>
<sequence>MGGGPLTGFEIQLSTDASSPVMVSPQGELPEYGQIWVWDLLYARIMHELGEAQEASALREQLELWAVNMSSKIYQPFDHVRTKGHLNLDETLRLGEVTGPAERVRLTVDAATGELPQVRLETEATDLPPAMRARLVLALGQYFIEGNDLFARELPIHILAFRKYYADVGPAGDPESLEEAPLFAVRKALEYFQSATRSSG</sequence>
<proteinExistence type="predicted"/>
<dbReference type="AlphaFoldDB" id="A0A1V3ND73"/>